<dbReference type="PANTHER" id="PTHR28036">
    <property type="entry name" value="DASH COMPLEX SUBUNIT DAD2"/>
    <property type="match status" value="1"/>
</dbReference>
<evidence type="ECO:0000256" key="10">
    <source>
        <dbReference type="ARBA" id="ARBA00022776"/>
    </source>
</evidence>
<evidence type="ECO:0000256" key="8">
    <source>
        <dbReference type="ARBA" id="ARBA00022618"/>
    </source>
</evidence>
<keyword evidence="12" id="KW-0995">Kinetochore</keyword>
<feature type="compositionally biased region" description="Polar residues" evidence="18">
    <location>
        <begin position="124"/>
        <end position="138"/>
    </location>
</feature>
<dbReference type="GO" id="GO:0042729">
    <property type="term" value="C:DASH complex"/>
    <property type="evidence" value="ECO:0007669"/>
    <property type="project" value="InterPro"/>
</dbReference>
<keyword evidence="7" id="KW-0963">Cytoplasm</keyword>
<evidence type="ECO:0000256" key="17">
    <source>
        <dbReference type="ARBA" id="ARBA00030568"/>
    </source>
</evidence>
<dbReference type="Pfam" id="PF08654">
    <property type="entry name" value="DASH_Dad2"/>
    <property type="match status" value="1"/>
</dbReference>
<evidence type="ECO:0000313" key="20">
    <source>
        <dbReference type="Proteomes" id="UP000002258"/>
    </source>
</evidence>
<dbReference type="InterPro" id="IPR013963">
    <property type="entry name" value="DASH_Dad2"/>
</dbReference>
<feature type="compositionally biased region" description="Acidic residues" evidence="18">
    <location>
        <begin position="98"/>
        <end position="107"/>
    </location>
</feature>
<keyword evidence="13" id="KW-0206">Cytoskeleton</keyword>
<evidence type="ECO:0000313" key="19">
    <source>
        <dbReference type="EMBL" id="EAZ63865.2"/>
    </source>
</evidence>
<evidence type="ECO:0000256" key="18">
    <source>
        <dbReference type="SAM" id="MobiDB-lite"/>
    </source>
</evidence>
<reference evidence="19 20" key="1">
    <citation type="journal article" date="2007" name="Nat. Biotechnol.">
        <title>Genome sequence of the lignocellulose-bioconverting and xylose-fermenting yeast Pichia stipitis.</title>
        <authorList>
            <person name="Jeffries T.W."/>
            <person name="Grigoriev I.V."/>
            <person name="Grimwood J."/>
            <person name="Laplaza J.M."/>
            <person name="Aerts A."/>
            <person name="Salamov A."/>
            <person name="Schmutz J."/>
            <person name="Lindquist E."/>
            <person name="Dehal P."/>
            <person name="Shapiro H."/>
            <person name="Jin Y.S."/>
            <person name="Passoth V."/>
            <person name="Richardson P.M."/>
        </authorList>
    </citation>
    <scope>NUCLEOTIDE SEQUENCE [LARGE SCALE GENOMIC DNA]</scope>
    <source>
        <strain evidence="20">ATCC 58785 / CBS 6054 / NBRC 10063 / NRRL Y-11545</strain>
    </source>
</reference>
<comment type="subcellular location">
    <subcellularLocation>
        <location evidence="3">Chromosome</location>
        <location evidence="3">Centromere</location>
        <location evidence="3">Kinetochore</location>
    </subcellularLocation>
    <subcellularLocation>
        <location evidence="2">Cytoplasm</location>
        <location evidence="2">Cytoskeleton</location>
        <location evidence="2">Spindle</location>
    </subcellularLocation>
    <subcellularLocation>
        <location evidence="1">Nucleus</location>
    </subcellularLocation>
</comment>
<evidence type="ECO:0000256" key="3">
    <source>
        <dbReference type="ARBA" id="ARBA00004629"/>
    </source>
</evidence>
<keyword evidence="20" id="KW-1185">Reference proteome</keyword>
<protein>
    <recommendedName>
        <fullName evidence="5">DASH complex subunit DAD2</fullName>
    </recommendedName>
    <alternativeName>
        <fullName evidence="17">Outer kinetochore protein DAD2</fullName>
    </alternativeName>
</protein>
<keyword evidence="6" id="KW-0158">Chromosome</keyword>
<organism evidence="19 20">
    <name type="scientific">Scheffersomyces stipitis (strain ATCC 58785 / CBS 6054 / NBRC 10063 / NRRL Y-11545)</name>
    <name type="common">Yeast</name>
    <name type="synonym">Pichia stipitis</name>
    <dbReference type="NCBI Taxonomy" id="322104"/>
    <lineage>
        <taxon>Eukaryota</taxon>
        <taxon>Fungi</taxon>
        <taxon>Dikarya</taxon>
        <taxon>Ascomycota</taxon>
        <taxon>Saccharomycotina</taxon>
        <taxon>Pichiomycetes</taxon>
        <taxon>Debaryomycetaceae</taxon>
        <taxon>Scheffersomyces</taxon>
    </lineage>
</organism>
<evidence type="ECO:0000256" key="4">
    <source>
        <dbReference type="ARBA" id="ARBA00005501"/>
    </source>
</evidence>
<keyword evidence="10" id="KW-0498">Mitosis</keyword>
<gene>
    <name evidence="19" type="ORF">PICST_52747</name>
</gene>
<dbReference type="KEGG" id="pic:PICST_52747"/>
<dbReference type="Proteomes" id="UP000002258">
    <property type="component" value="Chromosome 1"/>
</dbReference>
<comment type="similarity">
    <text evidence="4">Belongs to the DASH complex DAD2 family.</text>
</comment>
<evidence type="ECO:0000256" key="13">
    <source>
        <dbReference type="ARBA" id="ARBA00023212"/>
    </source>
</evidence>
<dbReference type="GO" id="GO:0051301">
    <property type="term" value="P:cell division"/>
    <property type="evidence" value="ECO:0007669"/>
    <property type="project" value="UniProtKB-KW"/>
</dbReference>
<dbReference type="InParanoid" id="A3GG39"/>
<proteinExistence type="inferred from homology"/>
<sequence>MSKNIYHQKIAEKKADLARLQEFRELTGELASYLESIGNNLETMKGGAEGVALILANWQNVIKSISLASIGLMKYSDKDYTTDTPFPEPLVRIKLDRDDETTEDNEEGSSQIAAGIASDDRASTEGSQVQLFSESGNE</sequence>
<keyword evidence="14" id="KW-0539">Nucleus</keyword>
<keyword evidence="15" id="KW-0131">Cell cycle</keyword>
<name>A3GG39_PICST</name>
<feature type="region of interest" description="Disordered" evidence="18">
    <location>
        <begin position="81"/>
        <end position="138"/>
    </location>
</feature>
<evidence type="ECO:0000256" key="11">
    <source>
        <dbReference type="ARBA" id="ARBA00022829"/>
    </source>
</evidence>
<comment type="caution">
    <text evidence="19">The sequence shown here is derived from an EMBL/GenBank/DDBJ whole genome shotgun (WGS) entry which is preliminary data.</text>
</comment>
<evidence type="ECO:0000256" key="9">
    <source>
        <dbReference type="ARBA" id="ARBA00022701"/>
    </source>
</evidence>
<keyword evidence="11" id="KW-0159">Chromosome partition</keyword>
<evidence type="ECO:0000256" key="15">
    <source>
        <dbReference type="ARBA" id="ARBA00023306"/>
    </source>
</evidence>
<dbReference type="RefSeq" id="XP_001387888.2">
    <property type="nucleotide sequence ID" value="XM_001387851.1"/>
</dbReference>
<dbReference type="OrthoDB" id="3230169at2759"/>
<accession>A3GG39</accession>
<evidence type="ECO:0000256" key="6">
    <source>
        <dbReference type="ARBA" id="ARBA00022454"/>
    </source>
</evidence>
<dbReference type="GeneID" id="4851238"/>
<evidence type="ECO:0000256" key="16">
    <source>
        <dbReference type="ARBA" id="ARBA00023328"/>
    </source>
</evidence>
<evidence type="ECO:0000256" key="7">
    <source>
        <dbReference type="ARBA" id="ARBA00022490"/>
    </source>
</evidence>
<dbReference type="eggNOG" id="ENOG502SG7I">
    <property type="taxonomic scope" value="Eukaryota"/>
</dbReference>
<dbReference type="GO" id="GO:1990023">
    <property type="term" value="C:mitotic spindle midzone"/>
    <property type="evidence" value="ECO:0007669"/>
    <property type="project" value="TreeGrafter"/>
</dbReference>
<keyword evidence="8" id="KW-0132">Cell division</keyword>
<evidence type="ECO:0000256" key="12">
    <source>
        <dbReference type="ARBA" id="ARBA00022838"/>
    </source>
</evidence>
<dbReference type="AlphaFoldDB" id="A3GG39"/>
<evidence type="ECO:0000256" key="2">
    <source>
        <dbReference type="ARBA" id="ARBA00004186"/>
    </source>
</evidence>
<dbReference type="FunCoup" id="A3GG39">
    <property type="interactions" value="23"/>
</dbReference>
<evidence type="ECO:0000256" key="14">
    <source>
        <dbReference type="ARBA" id="ARBA00023242"/>
    </source>
</evidence>
<dbReference type="PANTHER" id="PTHR28036:SF1">
    <property type="entry name" value="DASH COMPLEX SUBUNIT DAD2"/>
    <property type="match status" value="1"/>
</dbReference>
<dbReference type="OMA" id="QAINMAS"/>
<dbReference type="GO" id="GO:0044732">
    <property type="term" value="C:mitotic spindle pole body"/>
    <property type="evidence" value="ECO:0007669"/>
    <property type="project" value="TreeGrafter"/>
</dbReference>
<keyword evidence="9" id="KW-0493">Microtubule</keyword>
<evidence type="ECO:0000256" key="1">
    <source>
        <dbReference type="ARBA" id="ARBA00004123"/>
    </source>
</evidence>
<dbReference type="GO" id="GO:0008608">
    <property type="term" value="P:attachment of spindle microtubules to kinetochore"/>
    <property type="evidence" value="ECO:0007669"/>
    <property type="project" value="TreeGrafter"/>
</dbReference>
<dbReference type="STRING" id="322104.A3GG39"/>
<dbReference type="HOGENOM" id="CLU_1856023_0_0_1"/>
<dbReference type="EMBL" id="AAVQ01000001">
    <property type="protein sequence ID" value="EAZ63865.2"/>
    <property type="molecule type" value="Genomic_DNA"/>
</dbReference>
<evidence type="ECO:0000256" key="5">
    <source>
        <dbReference type="ARBA" id="ARBA00020260"/>
    </source>
</evidence>
<dbReference type="GO" id="GO:0000278">
    <property type="term" value="P:mitotic cell cycle"/>
    <property type="evidence" value="ECO:0007669"/>
    <property type="project" value="InterPro"/>
</dbReference>
<dbReference type="GO" id="GO:0005874">
    <property type="term" value="C:microtubule"/>
    <property type="evidence" value="ECO:0007669"/>
    <property type="project" value="UniProtKB-KW"/>
</dbReference>
<keyword evidence="16" id="KW-0137">Centromere</keyword>